<evidence type="ECO:0000313" key="3">
    <source>
        <dbReference type="Proteomes" id="UP000037084"/>
    </source>
</evidence>
<feature type="chain" id="PRO_5005586835" description="Secreted protein" evidence="1">
    <location>
        <begin position="28"/>
        <end position="170"/>
    </location>
</feature>
<dbReference type="Proteomes" id="UP000037084">
    <property type="component" value="Unassembled WGS sequence"/>
</dbReference>
<protein>
    <recommendedName>
        <fullName evidence="4">Secreted protein</fullName>
    </recommendedName>
</protein>
<sequence>MKMTARGSIAALMTCMAAAGAATPAVAQSVPVGVPLDAVKTTLGVDTPRVGTGVPVPVVGAPEAPRFHKGNMLPTPLLPSVPLGTELGSTLVTSPVPNLLGKPETDGEGSVEAPATDLLARTPGLVAGGLLTMPDASNSGVPNLVAPELGLTAPELTGAPSALLGLATPR</sequence>
<evidence type="ECO:0000256" key="1">
    <source>
        <dbReference type="SAM" id="SignalP"/>
    </source>
</evidence>
<keyword evidence="1" id="KW-0732">Signal</keyword>
<accession>A0A0L8M1U1</accession>
<feature type="signal peptide" evidence="1">
    <location>
        <begin position="1"/>
        <end position="27"/>
    </location>
</feature>
<evidence type="ECO:0000313" key="2">
    <source>
        <dbReference type="EMBL" id="KOG44392.1"/>
    </source>
</evidence>
<organism evidence="2 3">
    <name type="scientific">Streptomyces virginiae</name>
    <name type="common">Streptomyces cinnamonensis</name>
    <dbReference type="NCBI Taxonomy" id="1961"/>
    <lineage>
        <taxon>Bacteria</taxon>
        <taxon>Bacillati</taxon>
        <taxon>Actinomycetota</taxon>
        <taxon>Actinomycetes</taxon>
        <taxon>Kitasatosporales</taxon>
        <taxon>Streptomycetaceae</taxon>
        <taxon>Streptomyces</taxon>
    </lineage>
</organism>
<dbReference type="OrthoDB" id="4330268at2"/>
<gene>
    <name evidence="2" type="ORF">ADK75_35900</name>
</gene>
<dbReference type="AlphaFoldDB" id="A0A0L8M1U1"/>
<name>A0A0L8M1U1_STRVG</name>
<proteinExistence type="predicted"/>
<dbReference type="EMBL" id="LGUV01000386">
    <property type="protein sequence ID" value="KOG44392.1"/>
    <property type="molecule type" value="Genomic_DNA"/>
</dbReference>
<evidence type="ECO:0008006" key="4">
    <source>
        <dbReference type="Google" id="ProtNLM"/>
    </source>
</evidence>
<comment type="caution">
    <text evidence="2">The sequence shown here is derived from an EMBL/GenBank/DDBJ whole genome shotgun (WGS) entry which is preliminary data.</text>
</comment>
<dbReference type="PATRIC" id="fig|1961.12.peg.7906"/>
<reference evidence="3" key="1">
    <citation type="submission" date="2015-07" db="EMBL/GenBank/DDBJ databases">
        <authorList>
            <consortium name="Consortium for Microbial Forensics and Genomics (microFORGE)"/>
            <person name="Knight B.M."/>
            <person name="Roberts D.P."/>
            <person name="Lin D."/>
            <person name="Hari K."/>
            <person name="Fletcher J."/>
            <person name="Melcher U."/>
            <person name="Blagden T."/>
            <person name="Winegar R.A."/>
        </authorList>
    </citation>
    <scope>NUCLEOTIDE SEQUENCE [LARGE SCALE GENOMIC DNA]</scope>
    <source>
        <strain evidence="3">NRRL B-1447</strain>
    </source>
</reference>